<gene>
    <name evidence="1" type="ORF">BJG266_LOCUS1927</name>
    <name evidence="2" type="ORF">QVE165_LOCUS13156</name>
</gene>
<organism evidence="2 3">
    <name type="scientific">Adineta steineri</name>
    <dbReference type="NCBI Taxonomy" id="433720"/>
    <lineage>
        <taxon>Eukaryota</taxon>
        <taxon>Metazoa</taxon>
        <taxon>Spiralia</taxon>
        <taxon>Gnathifera</taxon>
        <taxon>Rotifera</taxon>
        <taxon>Eurotatoria</taxon>
        <taxon>Bdelloidea</taxon>
        <taxon>Adinetida</taxon>
        <taxon>Adinetidae</taxon>
        <taxon>Adineta</taxon>
    </lineage>
</organism>
<name>A0A814ECJ7_9BILA</name>
<proteinExistence type="predicted"/>
<reference evidence="2" key="1">
    <citation type="submission" date="2021-02" db="EMBL/GenBank/DDBJ databases">
        <authorList>
            <person name="Nowell W R."/>
        </authorList>
    </citation>
    <scope>NUCLEOTIDE SEQUENCE</scope>
</reference>
<sequence length="106" mass="11880">MFAQPTGINNMLAQPIGVNNMLAQPIGVNNMNAINTMNTANTWNNDYQTVGYGNYGYGIYTQDVELTRDPFTGRINLEHEIDFVPLGNQFQPYTGIPASIHQHYIN</sequence>
<dbReference type="EMBL" id="CAJNOI010000004">
    <property type="protein sequence ID" value="CAF0742332.1"/>
    <property type="molecule type" value="Genomic_DNA"/>
</dbReference>
<keyword evidence="3" id="KW-1185">Reference proteome</keyword>
<dbReference type="EMBL" id="CAJNOM010000067">
    <property type="protein sequence ID" value="CAF0967542.1"/>
    <property type="molecule type" value="Genomic_DNA"/>
</dbReference>
<dbReference type="AlphaFoldDB" id="A0A814ECJ7"/>
<evidence type="ECO:0000313" key="2">
    <source>
        <dbReference type="EMBL" id="CAF0967542.1"/>
    </source>
</evidence>
<protein>
    <submittedName>
        <fullName evidence="2">Uncharacterized protein</fullName>
    </submittedName>
</protein>
<evidence type="ECO:0000313" key="3">
    <source>
        <dbReference type="Proteomes" id="UP000663832"/>
    </source>
</evidence>
<accession>A0A814ECJ7</accession>
<dbReference type="Proteomes" id="UP000663877">
    <property type="component" value="Unassembled WGS sequence"/>
</dbReference>
<comment type="caution">
    <text evidence="2">The sequence shown here is derived from an EMBL/GenBank/DDBJ whole genome shotgun (WGS) entry which is preliminary data.</text>
</comment>
<dbReference type="Proteomes" id="UP000663832">
    <property type="component" value="Unassembled WGS sequence"/>
</dbReference>
<evidence type="ECO:0000313" key="1">
    <source>
        <dbReference type="EMBL" id="CAF0742332.1"/>
    </source>
</evidence>